<dbReference type="NCBIfam" id="TIGR00575">
    <property type="entry name" value="dnlj"/>
    <property type="match status" value="1"/>
</dbReference>
<feature type="binding site" evidence="15">
    <location>
        <position position="336"/>
    </location>
    <ligand>
        <name>NAD(+)</name>
        <dbReference type="ChEBI" id="CHEBI:57540"/>
    </ligand>
</feature>
<dbReference type="NCBIfam" id="NF005932">
    <property type="entry name" value="PRK07956.1"/>
    <property type="match status" value="1"/>
</dbReference>
<dbReference type="Proteomes" id="UP000541136">
    <property type="component" value="Unassembled WGS sequence"/>
</dbReference>
<evidence type="ECO:0000259" key="18">
    <source>
        <dbReference type="PROSITE" id="PS50172"/>
    </source>
</evidence>
<dbReference type="SUPFAM" id="SSF50249">
    <property type="entry name" value="Nucleic acid-binding proteins"/>
    <property type="match status" value="1"/>
</dbReference>
<keyword evidence="7 15" id="KW-0227">DNA damage</keyword>
<feature type="binding site" evidence="15">
    <location>
        <position position="481"/>
    </location>
    <ligand>
        <name>Zn(2+)</name>
        <dbReference type="ChEBI" id="CHEBI:29105"/>
    </ligand>
</feature>
<feature type="binding site" evidence="15">
    <location>
        <begin position="114"/>
        <end position="115"/>
    </location>
    <ligand>
        <name>NAD(+)</name>
        <dbReference type="ChEBI" id="CHEBI:57540"/>
    </ligand>
</feature>
<dbReference type="GO" id="GO:0005829">
    <property type="term" value="C:cytosol"/>
    <property type="evidence" value="ECO:0007669"/>
    <property type="project" value="TreeGrafter"/>
</dbReference>
<feature type="region of interest" description="Disordered" evidence="17">
    <location>
        <begin position="1"/>
        <end position="32"/>
    </location>
</feature>
<dbReference type="InterPro" id="IPR004150">
    <property type="entry name" value="NAD_DNA_ligase_OB"/>
</dbReference>
<feature type="compositionally biased region" description="Low complexity" evidence="17">
    <location>
        <begin position="16"/>
        <end position="32"/>
    </location>
</feature>
<evidence type="ECO:0000256" key="7">
    <source>
        <dbReference type="ARBA" id="ARBA00022763"/>
    </source>
</evidence>
<dbReference type="PANTHER" id="PTHR23389">
    <property type="entry name" value="CHROMOSOME TRANSMISSION FIDELITY FACTOR 18"/>
    <property type="match status" value="1"/>
</dbReference>
<dbReference type="Pfam" id="PF14520">
    <property type="entry name" value="HHH_5"/>
    <property type="match status" value="1"/>
</dbReference>
<feature type="binding site" evidence="15">
    <location>
        <position position="460"/>
    </location>
    <ligand>
        <name>Zn(2+)</name>
        <dbReference type="ChEBI" id="CHEBI:29105"/>
    </ligand>
</feature>
<dbReference type="SMART" id="SM00532">
    <property type="entry name" value="LIGANc"/>
    <property type="match status" value="1"/>
</dbReference>
<evidence type="ECO:0000256" key="13">
    <source>
        <dbReference type="ARBA" id="ARBA00034005"/>
    </source>
</evidence>
<feature type="binding site" evidence="15">
    <location>
        <position position="454"/>
    </location>
    <ligand>
        <name>Zn(2+)</name>
        <dbReference type="ChEBI" id="CHEBI:29105"/>
    </ligand>
</feature>
<dbReference type="InterPro" id="IPR010994">
    <property type="entry name" value="RuvA_2-like"/>
</dbReference>
<dbReference type="GO" id="GO:0003911">
    <property type="term" value="F:DNA ligase (NAD+) activity"/>
    <property type="evidence" value="ECO:0007669"/>
    <property type="project" value="UniProtKB-UniRule"/>
</dbReference>
<evidence type="ECO:0000256" key="16">
    <source>
        <dbReference type="RuleBase" id="RU000618"/>
    </source>
</evidence>
<proteinExistence type="inferred from homology"/>
<dbReference type="InterPro" id="IPR003583">
    <property type="entry name" value="Hlx-hairpin-Hlx_DNA-bd_motif"/>
</dbReference>
<dbReference type="InterPro" id="IPR001357">
    <property type="entry name" value="BRCT_dom"/>
</dbReference>
<reference evidence="19 20" key="1">
    <citation type="submission" date="2020-08" db="EMBL/GenBank/DDBJ databases">
        <title>Genomic Encyclopedia of Type Strains, Phase IV (KMG-IV): sequencing the most valuable type-strain genomes for metagenomic binning, comparative biology and taxonomic classification.</title>
        <authorList>
            <person name="Goeker M."/>
        </authorList>
    </citation>
    <scope>NUCLEOTIDE SEQUENCE [LARGE SCALE GENOMIC DNA]</scope>
    <source>
        <strain evidence="19 20">DSM 12141</strain>
    </source>
</reference>
<dbReference type="Gene3D" id="6.20.10.30">
    <property type="match status" value="1"/>
</dbReference>
<keyword evidence="8 15" id="KW-0862">Zinc</keyword>
<evidence type="ECO:0000256" key="8">
    <source>
        <dbReference type="ARBA" id="ARBA00022833"/>
    </source>
</evidence>
<dbReference type="Gene3D" id="1.10.287.610">
    <property type="entry name" value="Helix hairpin bin"/>
    <property type="match status" value="1"/>
</dbReference>
<dbReference type="Pfam" id="PF01653">
    <property type="entry name" value="DNA_ligase_aden"/>
    <property type="match status" value="1"/>
</dbReference>
<accession>A0A7W9WPF2</accession>
<evidence type="ECO:0000256" key="17">
    <source>
        <dbReference type="SAM" id="MobiDB-lite"/>
    </source>
</evidence>
<dbReference type="InterPro" id="IPR012340">
    <property type="entry name" value="NA-bd_OB-fold"/>
</dbReference>
<comment type="caution">
    <text evidence="15">Lacks conserved residue(s) required for the propagation of feature annotation.</text>
</comment>
<comment type="cofactor">
    <cofactor evidence="15">
        <name>Mg(2+)</name>
        <dbReference type="ChEBI" id="CHEBI:18420"/>
    </cofactor>
    <cofactor evidence="15">
        <name>Mn(2+)</name>
        <dbReference type="ChEBI" id="CHEBI:29035"/>
    </cofactor>
</comment>
<gene>
    <name evidence="15" type="primary">ligA</name>
    <name evidence="19" type="ORF">HNR28_002454</name>
</gene>
<evidence type="ECO:0000256" key="14">
    <source>
        <dbReference type="ARBA" id="ARBA00060881"/>
    </source>
</evidence>
<dbReference type="HAMAP" id="MF_01588">
    <property type="entry name" value="DNA_ligase_A"/>
    <property type="match status" value="1"/>
</dbReference>
<dbReference type="SMART" id="SM00278">
    <property type="entry name" value="HhH1"/>
    <property type="match status" value="4"/>
</dbReference>
<dbReference type="FunFam" id="1.10.150.20:FF:000007">
    <property type="entry name" value="DNA ligase"/>
    <property type="match status" value="1"/>
</dbReference>
<evidence type="ECO:0000256" key="9">
    <source>
        <dbReference type="ARBA" id="ARBA00022842"/>
    </source>
</evidence>
<evidence type="ECO:0000313" key="20">
    <source>
        <dbReference type="Proteomes" id="UP000541136"/>
    </source>
</evidence>
<comment type="function">
    <text evidence="1 15">DNA ligase that catalyzes the formation of phosphodiester linkages between 5'-phosphoryl and 3'-hydroxyl groups in double-stranded DNA using NAD as a coenzyme and as the energy source for the reaction. It is essential for DNA replication and repair of damaged DNA.</text>
</comment>
<dbReference type="Gene3D" id="1.10.150.20">
    <property type="entry name" value="5' to 3' exonuclease, C-terminal subdomain"/>
    <property type="match status" value="2"/>
</dbReference>
<keyword evidence="9 15" id="KW-0460">Magnesium</keyword>
<evidence type="ECO:0000256" key="3">
    <source>
        <dbReference type="ARBA" id="ARBA00013308"/>
    </source>
</evidence>
<dbReference type="Pfam" id="PF03120">
    <property type="entry name" value="OB_DNA_ligase"/>
    <property type="match status" value="1"/>
</dbReference>
<dbReference type="PANTHER" id="PTHR23389:SF9">
    <property type="entry name" value="DNA LIGASE"/>
    <property type="match status" value="1"/>
</dbReference>
<comment type="catalytic activity">
    <reaction evidence="13 15 16">
        <text>NAD(+) + (deoxyribonucleotide)n-3'-hydroxyl + 5'-phospho-(deoxyribonucleotide)m = (deoxyribonucleotide)n+m + AMP + beta-nicotinamide D-nucleotide.</text>
        <dbReference type="EC" id="6.5.1.2"/>
    </reaction>
</comment>
<dbReference type="Gene3D" id="3.30.470.30">
    <property type="entry name" value="DNA ligase/mRNA capping enzyme"/>
    <property type="match status" value="1"/>
</dbReference>
<dbReference type="InterPro" id="IPR013839">
    <property type="entry name" value="DNAligase_adenylation"/>
</dbReference>
<dbReference type="AlphaFoldDB" id="A0A7W9WPF2"/>
<dbReference type="InterPro" id="IPR013840">
    <property type="entry name" value="DNAligase_N"/>
</dbReference>
<dbReference type="CDD" id="cd00114">
    <property type="entry name" value="LIGANc"/>
    <property type="match status" value="1"/>
</dbReference>
<dbReference type="GO" id="GO:0046872">
    <property type="term" value="F:metal ion binding"/>
    <property type="evidence" value="ECO:0007669"/>
    <property type="project" value="UniProtKB-KW"/>
</dbReference>
<dbReference type="SMART" id="SM00292">
    <property type="entry name" value="BRCT"/>
    <property type="match status" value="1"/>
</dbReference>
<feature type="binding site" evidence="15">
    <location>
        <begin position="65"/>
        <end position="69"/>
    </location>
    <ligand>
        <name>NAD(+)</name>
        <dbReference type="ChEBI" id="CHEBI:57540"/>
    </ligand>
</feature>
<keyword evidence="10 15" id="KW-0520">NAD</keyword>
<name>A0A7W9WPF2_CASDE</name>
<keyword evidence="5 15" id="KW-0235">DNA replication</keyword>
<dbReference type="InterPro" id="IPR004149">
    <property type="entry name" value="Znf_DNAligase_C4"/>
</dbReference>
<evidence type="ECO:0000256" key="15">
    <source>
        <dbReference type="HAMAP-Rule" id="MF_01588"/>
    </source>
</evidence>
<dbReference type="GO" id="GO:0003677">
    <property type="term" value="F:DNA binding"/>
    <property type="evidence" value="ECO:0007669"/>
    <property type="project" value="InterPro"/>
</dbReference>
<keyword evidence="12 15" id="KW-0464">Manganese</keyword>
<dbReference type="EC" id="6.5.1.2" evidence="2 15"/>
<keyword evidence="4 15" id="KW-0436">Ligase</keyword>
<dbReference type="FunFam" id="1.10.287.610:FF:000002">
    <property type="entry name" value="DNA ligase"/>
    <property type="match status" value="1"/>
</dbReference>
<sequence length="724" mass="77150">MTARADAHAAGQGGSRPDPAAPDAAADTAAVARAAADRQRLEALRAEIESHNRRYYVEDAPSVSDAQYDRLMAELQALEREHPDWVTPDSPTQRVGAAPLAHFATVRHAVRMLSLGNAFDAEDIVAFDERIVSTLIGSGLLAGAAPEAGVAYVAEYKFDGLAVSLRYEGGRLVQAATRGDGARGEDITANIRTLRSVPLRLRGEAPAVLEVRGEVLMTRADFARLNEAQVARGDKPFVNPRNAAAGSLRQLDPRVTATRPLRFYAYGWGQIQDDRGADLRPRPTHSAMLDWLAGFGFAVSPGRTACRGAAGLLRFYETVGASRAELPYEIDGVVYKVDDLRAQDVLGFVARAPRFAIAHKFPAQEETTRLIGIEVQVGRTGALTPVARLQPVFVGGVTVTNATLHNEDEIRRKDVRIGDTVVVRRAGDVIPEVVGPVLSLRPADAQVFDLLAACPVCPVCGSAVERPEGEAITRCTGGLFCPAQRKQTLWHAASRKALDIDGLGDKLIEQLVDSGRVHTLADLYKLADPAGGGELVLASYPRMGAKSARNLVEAINQRRRPPLSRLLYALGIRHVGETTARDVARHFGSIEAIMDASEEELLQVPDVGPVVAASIRRFFAEAHNREVIAALRAEGVEPQADAAPAGEKPLAGKTLVLTGTLPTLSRDEATRLILAAGGKVSGSVSRKTAWVVAGEDAGSKLAKAAELGVAVIDEAGLQALLGQG</sequence>
<evidence type="ECO:0000256" key="10">
    <source>
        <dbReference type="ARBA" id="ARBA00023027"/>
    </source>
</evidence>
<dbReference type="SUPFAM" id="SSF52113">
    <property type="entry name" value="BRCT domain"/>
    <property type="match status" value="1"/>
</dbReference>
<dbReference type="EMBL" id="JACHIB010000014">
    <property type="protein sequence ID" value="MBB6084409.1"/>
    <property type="molecule type" value="Genomic_DNA"/>
</dbReference>
<feature type="active site" description="N6-AMP-lysine intermediate" evidence="15">
    <location>
        <position position="157"/>
    </location>
</feature>
<feature type="binding site" evidence="15">
    <location>
        <position position="155"/>
    </location>
    <ligand>
        <name>NAD(+)</name>
        <dbReference type="ChEBI" id="CHEBI:57540"/>
    </ligand>
</feature>
<dbReference type="PROSITE" id="PS50172">
    <property type="entry name" value="BRCT"/>
    <property type="match status" value="1"/>
</dbReference>
<feature type="domain" description="BRCT" evidence="18">
    <location>
        <begin position="645"/>
        <end position="724"/>
    </location>
</feature>
<dbReference type="FunFam" id="3.30.470.30:FF:000001">
    <property type="entry name" value="DNA ligase"/>
    <property type="match status" value="1"/>
</dbReference>
<dbReference type="PROSITE" id="PS01055">
    <property type="entry name" value="DNA_LIGASE_N1"/>
    <property type="match status" value="1"/>
</dbReference>
<dbReference type="SUPFAM" id="SSF47781">
    <property type="entry name" value="RuvA domain 2-like"/>
    <property type="match status" value="1"/>
</dbReference>
<dbReference type="InterPro" id="IPR036420">
    <property type="entry name" value="BRCT_dom_sf"/>
</dbReference>
<dbReference type="FunFam" id="2.40.50.140:FF:000012">
    <property type="entry name" value="DNA ligase"/>
    <property type="match status" value="1"/>
</dbReference>
<dbReference type="GO" id="GO:0006281">
    <property type="term" value="P:DNA repair"/>
    <property type="evidence" value="ECO:0007669"/>
    <property type="project" value="UniProtKB-KW"/>
</dbReference>
<keyword evidence="6 15" id="KW-0479">Metal-binding</keyword>
<evidence type="ECO:0000313" key="19">
    <source>
        <dbReference type="EMBL" id="MBB6084409.1"/>
    </source>
</evidence>
<dbReference type="PROSITE" id="PS01056">
    <property type="entry name" value="DNA_LIGASE_N2"/>
    <property type="match status" value="1"/>
</dbReference>
<evidence type="ECO:0000256" key="5">
    <source>
        <dbReference type="ARBA" id="ARBA00022705"/>
    </source>
</evidence>
<evidence type="ECO:0000256" key="1">
    <source>
        <dbReference type="ARBA" id="ARBA00004067"/>
    </source>
</evidence>
<dbReference type="GO" id="GO:0006260">
    <property type="term" value="P:DNA replication"/>
    <property type="evidence" value="ECO:0007669"/>
    <property type="project" value="UniProtKB-KW"/>
</dbReference>
<organism evidence="19 20">
    <name type="scientific">Castellaniella defragrans</name>
    <name type="common">Alcaligenes defragrans</name>
    <dbReference type="NCBI Taxonomy" id="75697"/>
    <lineage>
        <taxon>Bacteria</taxon>
        <taxon>Pseudomonadati</taxon>
        <taxon>Pseudomonadota</taxon>
        <taxon>Betaproteobacteria</taxon>
        <taxon>Burkholderiales</taxon>
        <taxon>Alcaligenaceae</taxon>
        <taxon>Castellaniella</taxon>
    </lineage>
</organism>
<evidence type="ECO:0000256" key="6">
    <source>
        <dbReference type="ARBA" id="ARBA00022723"/>
    </source>
</evidence>
<dbReference type="FunFam" id="1.10.150.20:FF:000006">
    <property type="entry name" value="DNA ligase"/>
    <property type="match status" value="1"/>
</dbReference>
<dbReference type="Pfam" id="PF00533">
    <property type="entry name" value="BRCT"/>
    <property type="match status" value="1"/>
</dbReference>
<comment type="similarity">
    <text evidence="14 15">Belongs to the NAD-dependent DNA ligase family. LigA subfamily.</text>
</comment>
<dbReference type="SUPFAM" id="SSF56091">
    <property type="entry name" value="DNA ligase/mRNA capping enzyme, catalytic domain"/>
    <property type="match status" value="1"/>
</dbReference>
<dbReference type="InterPro" id="IPR041663">
    <property type="entry name" value="DisA/LigA_HHH"/>
</dbReference>
<feature type="binding site" evidence="15">
    <location>
        <position position="214"/>
    </location>
    <ligand>
        <name>NAD(+)</name>
        <dbReference type="ChEBI" id="CHEBI:57540"/>
    </ligand>
</feature>
<dbReference type="Pfam" id="PF12826">
    <property type="entry name" value="HHH_2"/>
    <property type="match status" value="1"/>
</dbReference>
<dbReference type="InterPro" id="IPR033136">
    <property type="entry name" value="DNA_ligase_CS"/>
</dbReference>
<protein>
    <recommendedName>
        <fullName evidence="3 15">DNA ligase</fullName>
        <ecNumber evidence="2 15">6.5.1.2</ecNumber>
    </recommendedName>
    <alternativeName>
        <fullName evidence="15">Polydeoxyribonucleotide synthase [NAD(+)]</fullName>
    </alternativeName>
</protein>
<evidence type="ECO:0000256" key="4">
    <source>
        <dbReference type="ARBA" id="ARBA00022598"/>
    </source>
</evidence>
<feature type="binding site" evidence="15">
    <location>
        <position position="178"/>
    </location>
    <ligand>
        <name>NAD(+)</name>
        <dbReference type="ChEBI" id="CHEBI:57540"/>
    </ligand>
</feature>
<evidence type="ECO:0000256" key="11">
    <source>
        <dbReference type="ARBA" id="ARBA00023204"/>
    </source>
</evidence>
<dbReference type="InterPro" id="IPR018239">
    <property type="entry name" value="DNA_ligase_AS"/>
</dbReference>
<dbReference type="InterPro" id="IPR001679">
    <property type="entry name" value="DNA_ligase"/>
</dbReference>
<dbReference type="PIRSF" id="PIRSF001604">
    <property type="entry name" value="LigA"/>
    <property type="match status" value="1"/>
</dbReference>
<dbReference type="Gene3D" id="2.40.50.140">
    <property type="entry name" value="Nucleic acid-binding proteins"/>
    <property type="match status" value="1"/>
</dbReference>
<evidence type="ECO:0000256" key="2">
    <source>
        <dbReference type="ARBA" id="ARBA00012722"/>
    </source>
</evidence>
<feature type="binding site" evidence="15">
    <location>
        <position position="360"/>
    </location>
    <ligand>
        <name>NAD(+)</name>
        <dbReference type="ChEBI" id="CHEBI:57540"/>
    </ligand>
</feature>
<dbReference type="Pfam" id="PF03119">
    <property type="entry name" value="DNA_ligase_ZBD"/>
    <property type="match status" value="1"/>
</dbReference>
<keyword evidence="11 15" id="KW-0234">DNA repair</keyword>
<comment type="caution">
    <text evidence="19">The sequence shown here is derived from an EMBL/GenBank/DDBJ whole genome shotgun (WGS) entry which is preliminary data.</text>
</comment>
<dbReference type="Gene3D" id="3.40.50.10190">
    <property type="entry name" value="BRCT domain"/>
    <property type="match status" value="1"/>
</dbReference>
<evidence type="ECO:0000256" key="12">
    <source>
        <dbReference type="ARBA" id="ARBA00023211"/>
    </source>
</evidence>